<evidence type="ECO:0000313" key="10">
    <source>
        <dbReference type="EMBL" id="RST67340.1"/>
    </source>
</evidence>
<dbReference type="Gene3D" id="1.10.3720.10">
    <property type="entry name" value="MetI-like"/>
    <property type="match status" value="1"/>
</dbReference>
<dbReference type="EMBL" id="RXFM01000035">
    <property type="protein sequence ID" value="RST67340.1"/>
    <property type="molecule type" value="Genomic_DNA"/>
</dbReference>
<dbReference type="PANTHER" id="PTHR42929">
    <property type="entry name" value="INNER MEMBRANE ABC TRANSPORTER PERMEASE PROTEIN YDCU-RELATED-RELATED"/>
    <property type="match status" value="1"/>
</dbReference>
<dbReference type="GO" id="GO:0005886">
    <property type="term" value="C:plasma membrane"/>
    <property type="evidence" value="ECO:0007669"/>
    <property type="project" value="UniProtKB-SubCell"/>
</dbReference>
<feature type="domain" description="ABC transmembrane type-1" evidence="9">
    <location>
        <begin position="65"/>
        <end position="272"/>
    </location>
</feature>
<keyword evidence="5 8" id="KW-0812">Transmembrane</keyword>
<feature type="transmembrane region" description="Helical" evidence="8">
    <location>
        <begin position="251"/>
        <end position="271"/>
    </location>
</feature>
<evidence type="ECO:0000256" key="3">
    <source>
        <dbReference type="ARBA" id="ARBA00022448"/>
    </source>
</evidence>
<dbReference type="CDD" id="cd06261">
    <property type="entry name" value="TM_PBP2"/>
    <property type="match status" value="1"/>
</dbReference>
<evidence type="ECO:0000256" key="1">
    <source>
        <dbReference type="ARBA" id="ARBA00004651"/>
    </source>
</evidence>
<dbReference type="PROSITE" id="PS50928">
    <property type="entry name" value="ABC_TM1"/>
    <property type="match status" value="1"/>
</dbReference>
<feature type="transmembrane region" description="Helical" evidence="8">
    <location>
        <begin position="153"/>
        <end position="174"/>
    </location>
</feature>
<keyword evidence="6 8" id="KW-1133">Transmembrane helix</keyword>
<accession>A0A429XLU8</accession>
<keyword evidence="3 8" id="KW-0813">Transport</keyword>
<reference evidence="11" key="1">
    <citation type="submission" date="2018-11" db="EMBL/GenBank/DDBJ databases">
        <title>Phylogenetic, genomic, and biogeographic characterization of a novel and ubiquitous marine invertebrate-associated Rickettsiales parasite, Candidatus Marinoinvertebrata rohwerii, gen. nov., sp. nov.</title>
        <authorList>
            <person name="Klinges J.G."/>
            <person name="Rosales S.M."/>
            <person name="Mcminds R."/>
            <person name="Shaver E.C."/>
            <person name="Shantz A."/>
            <person name="Peters E.C."/>
            <person name="Burkepile D.E."/>
            <person name="Silliman B.R."/>
            <person name="Vega Thurber R.L."/>
        </authorList>
    </citation>
    <scope>NUCLEOTIDE SEQUENCE [LARGE SCALE GENOMIC DNA]</scope>
    <source>
        <strain evidence="11">a_cerv_44</strain>
    </source>
</reference>
<comment type="similarity">
    <text evidence="2">Belongs to the binding-protein-dependent transport system permease family. CysTW subfamily.</text>
</comment>
<evidence type="ECO:0000313" key="11">
    <source>
        <dbReference type="Proteomes" id="UP000279470"/>
    </source>
</evidence>
<dbReference type="InterPro" id="IPR000515">
    <property type="entry name" value="MetI-like"/>
</dbReference>
<dbReference type="GO" id="GO:0055085">
    <property type="term" value="P:transmembrane transport"/>
    <property type="evidence" value="ECO:0007669"/>
    <property type="project" value="InterPro"/>
</dbReference>
<gene>
    <name evidence="10" type="ORF">EIC27_03210</name>
</gene>
<evidence type="ECO:0000256" key="7">
    <source>
        <dbReference type="ARBA" id="ARBA00023136"/>
    </source>
</evidence>
<keyword evidence="7 8" id="KW-0472">Membrane</keyword>
<evidence type="ECO:0000256" key="8">
    <source>
        <dbReference type="RuleBase" id="RU363032"/>
    </source>
</evidence>
<dbReference type="PANTHER" id="PTHR42929:SF1">
    <property type="entry name" value="INNER MEMBRANE ABC TRANSPORTER PERMEASE PROTEIN YDCU-RELATED"/>
    <property type="match status" value="1"/>
</dbReference>
<dbReference type="InterPro" id="IPR035906">
    <property type="entry name" value="MetI-like_sf"/>
</dbReference>
<dbReference type="Pfam" id="PF00528">
    <property type="entry name" value="BPD_transp_1"/>
    <property type="match status" value="1"/>
</dbReference>
<evidence type="ECO:0000256" key="2">
    <source>
        <dbReference type="ARBA" id="ARBA00007069"/>
    </source>
</evidence>
<keyword evidence="4" id="KW-1003">Cell membrane</keyword>
<dbReference type="AlphaFoldDB" id="A0A429XLU8"/>
<evidence type="ECO:0000256" key="6">
    <source>
        <dbReference type="ARBA" id="ARBA00022989"/>
    </source>
</evidence>
<dbReference type="SUPFAM" id="SSF161098">
    <property type="entry name" value="MetI-like"/>
    <property type="match status" value="1"/>
</dbReference>
<feature type="transmembrane region" description="Helical" evidence="8">
    <location>
        <begin position="195"/>
        <end position="225"/>
    </location>
</feature>
<feature type="transmembrane region" description="Helical" evidence="8">
    <location>
        <begin position="12"/>
        <end position="35"/>
    </location>
</feature>
<comment type="subcellular location">
    <subcellularLocation>
        <location evidence="1 8">Cell membrane</location>
        <topology evidence="1 8">Multi-pass membrane protein</topology>
    </subcellularLocation>
</comment>
<proteinExistence type="inferred from homology"/>
<feature type="transmembrane region" description="Helical" evidence="8">
    <location>
        <begin position="101"/>
        <end position="125"/>
    </location>
</feature>
<evidence type="ECO:0000256" key="4">
    <source>
        <dbReference type="ARBA" id="ARBA00022475"/>
    </source>
</evidence>
<dbReference type="RefSeq" id="WP_126044706.1">
    <property type="nucleotide sequence ID" value="NZ_RXFM01000035.1"/>
</dbReference>
<keyword evidence="11" id="KW-1185">Reference proteome</keyword>
<comment type="caution">
    <text evidence="10">The sequence shown here is derived from an EMBL/GenBank/DDBJ whole genome shotgun (WGS) entry which is preliminary data.</text>
</comment>
<evidence type="ECO:0000259" key="9">
    <source>
        <dbReference type="PROSITE" id="PS50928"/>
    </source>
</evidence>
<name>A0A429XLU8_9RICK</name>
<organism evidence="10 11">
    <name type="scientific">Candidatus Aquarickettsia rohweri</name>
    <dbReference type="NCBI Taxonomy" id="2602574"/>
    <lineage>
        <taxon>Bacteria</taxon>
        <taxon>Pseudomonadati</taxon>
        <taxon>Pseudomonadota</taxon>
        <taxon>Alphaproteobacteria</taxon>
        <taxon>Rickettsiales</taxon>
        <taxon>Candidatus Midichloriaceae</taxon>
        <taxon>Candidatus Aquarickettsia</taxon>
    </lineage>
</organism>
<dbReference type="Proteomes" id="UP000279470">
    <property type="component" value="Unassembled WGS sequence"/>
</dbReference>
<dbReference type="OrthoDB" id="7915284at2"/>
<feature type="transmembrane region" description="Helical" evidence="8">
    <location>
        <begin position="69"/>
        <end position="89"/>
    </location>
</feature>
<protein>
    <submittedName>
        <fullName evidence="10">ABC transporter permease subunit</fullName>
    </submittedName>
</protein>
<sequence>MKNNNIFKKVVIFNTLLWLFVTAIIPNLLIVFISITKKEYGELFSFTFTIENFFQAFSPLYFKVYINSLKIGIISVLLCLVIGYPYAFIIYREKNKIIKNLLLIAVIIPFWTSSLIRTYSIIFILKLNGILNKMLMTMGVIKLPFNMLYSEGAVIFGFIYTLIPFMIIPIYLSLRKIENSTVESAKDLGATLLQIFTKVIFPLSSNGVISGCSMVMLSSLGMFYLSDLLGGSKNILIGNLIKDQVLLNNDWNLGAAISIVLYIFVVFGIILQKESYKINFYNNK</sequence>
<evidence type="ECO:0000256" key="5">
    <source>
        <dbReference type="ARBA" id="ARBA00022692"/>
    </source>
</evidence>